<dbReference type="Proteomes" id="UP000499080">
    <property type="component" value="Unassembled WGS sequence"/>
</dbReference>
<feature type="signal peptide" evidence="1">
    <location>
        <begin position="1"/>
        <end position="32"/>
    </location>
</feature>
<comment type="caution">
    <text evidence="2">The sequence shown here is derived from an EMBL/GenBank/DDBJ whole genome shotgun (WGS) entry which is preliminary data.</text>
</comment>
<name>A0A4Y2EKL2_ARAVE</name>
<keyword evidence="1" id="KW-0732">Signal</keyword>
<organism evidence="2 4">
    <name type="scientific">Araneus ventricosus</name>
    <name type="common">Orbweaver spider</name>
    <name type="synonym">Epeira ventricosa</name>
    <dbReference type="NCBI Taxonomy" id="182803"/>
    <lineage>
        <taxon>Eukaryota</taxon>
        <taxon>Metazoa</taxon>
        <taxon>Ecdysozoa</taxon>
        <taxon>Arthropoda</taxon>
        <taxon>Chelicerata</taxon>
        <taxon>Arachnida</taxon>
        <taxon>Araneae</taxon>
        <taxon>Araneomorphae</taxon>
        <taxon>Entelegynae</taxon>
        <taxon>Araneoidea</taxon>
        <taxon>Araneidae</taxon>
        <taxon>Araneus</taxon>
    </lineage>
</organism>
<reference evidence="2 4" key="1">
    <citation type="journal article" date="2019" name="Sci. Rep.">
        <title>Orb-weaving spider Araneus ventricosus genome elucidates the spidroin gene catalogue.</title>
        <authorList>
            <person name="Kono N."/>
            <person name="Nakamura H."/>
            <person name="Ohtoshi R."/>
            <person name="Moran D.A.P."/>
            <person name="Shinohara A."/>
            <person name="Yoshida Y."/>
            <person name="Fujiwara M."/>
            <person name="Mori M."/>
            <person name="Tomita M."/>
            <person name="Arakawa K."/>
        </authorList>
    </citation>
    <scope>NUCLEOTIDE SEQUENCE [LARGE SCALE GENOMIC DNA]</scope>
</reference>
<evidence type="ECO:0008006" key="5">
    <source>
        <dbReference type="Google" id="ProtNLM"/>
    </source>
</evidence>
<evidence type="ECO:0000256" key="1">
    <source>
        <dbReference type="SAM" id="SignalP"/>
    </source>
</evidence>
<evidence type="ECO:0000313" key="3">
    <source>
        <dbReference type="EMBL" id="GBM29817.1"/>
    </source>
</evidence>
<dbReference type="AlphaFoldDB" id="A0A4Y2EKL2"/>
<protein>
    <recommendedName>
        <fullName evidence="5">Secreted protein</fullName>
    </recommendedName>
</protein>
<dbReference type="EMBL" id="BGPR01170726">
    <property type="protein sequence ID" value="GBM29817.1"/>
    <property type="molecule type" value="Genomic_DNA"/>
</dbReference>
<gene>
    <name evidence="2" type="ORF">AVEN_46366_1</name>
    <name evidence="3" type="ORF">AVEN_75000_1</name>
</gene>
<sequence length="89" mass="9820">MPPSRESYFMATLHKFSTWFFLLLAQAMQGLSQPQISSCKSSLPEIKPSFLTVQPRGNRTSKWPGSGVARVITLKGPVLPLSNIPNFGL</sequence>
<accession>A0A4Y2EKL2</accession>
<keyword evidence="4" id="KW-1185">Reference proteome</keyword>
<evidence type="ECO:0000313" key="2">
    <source>
        <dbReference type="EMBL" id="GBM29803.1"/>
    </source>
</evidence>
<proteinExistence type="predicted"/>
<feature type="chain" id="PRO_5036129096" description="Secreted protein" evidence="1">
    <location>
        <begin position="33"/>
        <end position="89"/>
    </location>
</feature>
<dbReference type="EMBL" id="BGPR01170721">
    <property type="protein sequence ID" value="GBM29803.1"/>
    <property type="molecule type" value="Genomic_DNA"/>
</dbReference>
<evidence type="ECO:0000313" key="4">
    <source>
        <dbReference type="Proteomes" id="UP000499080"/>
    </source>
</evidence>